<evidence type="ECO:0000256" key="8">
    <source>
        <dbReference type="ARBA" id="ARBA00022741"/>
    </source>
</evidence>
<evidence type="ECO:0000313" key="15">
    <source>
        <dbReference type="Proteomes" id="UP000675880"/>
    </source>
</evidence>
<keyword evidence="6 13" id="KW-0441">Lipid A biosynthesis</keyword>
<dbReference type="HAMAP" id="MF_00409">
    <property type="entry name" value="LpxK"/>
    <property type="match status" value="1"/>
</dbReference>
<name>A0ABN7MGI5_9BACT</name>
<proteinExistence type="inferred from homology"/>
<dbReference type="PANTHER" id="PTHR42724:SF1">
    <property type="entry name" value="TETRAACYLDISACCHARIDE 4'-KINASE, MITOCHONDRIAL-RELATED"/>
    <property type="match status" value="1"/>
</dbReference>
<dbReference type="NCBIfam" id="TIGR00682">
    <property type="entry name" value="lpxK"/>
    <property type="match status" value="1"/>
</dbReference>
<evidence type="ECO:0000313" key="14">
    <source>
        <dbReference type="EMBL" id="CAE6802518.1"/>
    </source>
</evidence>
<evidence type="ECO:0000256" key="13">
    <source>
        <dbReference type="HAMAP-Rule" id="MF_00409"/>
    </source>
</evidence>
<evidence type="ECO:0000256" key="9">
    <source>
        <dbReference type="ARBA" id="ARBA00022777"/>
    </source>
</evidence>
<keyword evidence="11 13" id="KW-0443">Lipid metabolism</keyword>
<dbReference type="RefSeq" id="WP_213044293.1">
    <property type="nucleotide sequence ID" value="NZ_CAJNBJ010000021.1"/>
</dbReference>
<gene>
    <name evidence="13 14" type="primary">lpxK</name>
    <name evidence="14" type="ORF">NSPZN2_80134</name>
</gene>
<evidence type="ECO:0000256" key="5">
    <source>
        <dbReference type="ARBA" id="ARBA00022516"/>
    </source>
</evidence>
<comment type="pathway">
    <text evidence="2 13">Glycolipid biosynthesis; lipid IV(A) biosynthesis; lipid IV(A) from (3R)-3-hydroxytetradecanoyl-[acyl-carrier-protein] and UDP-N-acetyl-alpha-D-glucosamine: step 6/6.</text>
</comment>
<evidence type="ECO:0000256" key="12">
    <source>
        <dbReference type="ARBA" id="ARBA00029757"/>
    </source>
</evidence>
<dbReference type="GO" id="GO:0009029">
    <property type="term" value="F:lipid-A 4'-kinase activity"/>
    <property type="evidence" value="ECO:0007669"/>
    <property type="project" value="UniProtKB-EC"/>
</dbReference>
<evidence type="ECO:0000256" key="1">
    <source>
        <dbReference type="ARBA" id="ARBA00002274"/>
    </source>
</evidence>
<evidence type="ECO:0000256" key="10">
    <source>
        <dbReference type="ARBA" id="ARBA00022840"/>
    </source>
</evidence>
<dbReference type="SUPFAM" id="SSF52540">
    <property type="entry name" value="P-loop containing nucleoside triphosphate hydrolases"/>
    <property type="match status" value="1"/>
</dbReference>
<evidence type="ECO:0000256" key="3">
    <source>
        <dbReference type="ARBA" id="ARBA00012071"/>
    </source>
</evidence>
<comment type="similarity">
    <text evidence="13">Belongs to the LpxK family.</text>
</comment>
<keyword evidence="7 13" id="KW-0808">Transferase</keyword>
<dbReference type="Pfam" id="PF02606">
    <property type="entry name" value="LpxK"/>
    <property type="match status" value="1"/>
</dbReference>
<sequence length="357" mass="38849">MMMSAGMQSWFRWAGYPYALAGKIRVLCYERGWFRTQRLPRPVISVGNLTVGGTGKTPVVMYLVERLAAQGKRVGILSRGYRRRSTAPQLLVSDGQRILVGPEEAGDEPYLIARRCPQAVVAVGADRYALGRWVLSQLPVDCFVLDDGFQHVQLHRDVNLLLVDATDLDGLGAGLPVGRLREPLSAAARASGVLITRVQQPSDAEPVWRRLHAACPTLLPPVCVGFPAEEFRRVGTNERTLLSAFRGRSAVLFSGIGNATSFRALVAGLGVTVIDHLAFPDHVHYTHAMVETIRGRASAGGADMLVTTEKDADKVAPYLTDADVCWAVRLTTEIVSGQDRLEALLRLDSEKTTAGHA</sequence>
<dbReference type="EC" id="2.7.1.130" evidence="3 13"/>
<comment type="function">
    <text evidence="1 13">Transfers the gamma-phosphate of ATP to the 4'-position of a tetraacyldisaccharide 1-phosphate intermediate (termed DS-1-P) to form tetraacyldisaccharide 1,4'-bis-phosphate (lipid IVA).</text>
</comment>
<evidence type="ECO:0000256" key="6">
    <source>
        <dbReference type="ARBA" id="ARBA00022556"/>
    </source>
</evidence>
<keyword evidence="15" id="KW-1185">Reference proteome</keyword>
<reference evidence="14 15" key="1">
    <citation type="submission" date="2021-02" db="EMBL/GenBank/DDBJ databases">
        <authorList>
            <person name="Han P."/>
        </authorList>
    </citation>
    <scope>NUCLEOTIDE SEQUENCE [LARGE SCALE GENOMIC DNA]</scope>
    <source>
        <strain evidence="14">Candidatus Nitrospira sp. ZN2</strain>
    </source>
</reference>
<evidence type="ECO:0000256" key="7">
    <source>
        <dbReference type="ARBA" id="ARBA00022679"/>
    </source>
</evidence>
<dbReference type="InterPro" id="IPR003758">
    <property type="entry name" value="LpxK"/>
</dbReference>
<dbReference type="EMBL" id="CAJNBJ010000021">
    <property type="protein sequence ID" value="CAE6802518.1"/>
    <property type="molecule type" value="Genomic_DNA"/>
</dbReference>
<protein>
    <recommendedName>
        <fullName evidence="4 13">Tetraacyldisaccharide 4'-kinase</fullName>
        <ecNumber evidence="3 13">2.7.1.130</ecNumber>
    </recommendedName>
    <alternativeName>
        <fullName evidence="12 13">Lipid A 4'-kinase</fullName>
    </alternativeName>
</protein>
<keyword evidence="8 13" id="KW-0547">Nucleotide-binding</keyword>
<accession>A0ABN7MGI5</accession>
<feature type="binding site" evidence="13">
    <location>
        <begin position="50"/>
        <end position="57"/>
    </location>
    <ligand>
        <name>ATP</name>
        <dbReference type="ChEBI" id="CHEBI:30616"/>
    </ligand>
</feature>
<evidence type="ECO:0000256" key="11">
    <source>
        <dbReference type="ARBA" id="ARBA00023098"/>
    </source>
</evidence>
<organism evidence="14 15">
    <name type="scientific">Nitrospira defluvii</name>
    <dbReference type="NCBI Taxonomy" id="330214"/>
    <lineage>
        <taxon>Bacteria</taxon>
        <taxon>Pseudomonadati</taxon>
        <taxon>Nitrospirota</taxon>
        <taxon>Nitrospiria</taxon>
        <taxon>Nitrospirales</taxon>
        <taxon>Nitrospiraceae</taxon>
        <taxon>Nitrospira</taxon>
    </lineage>
</organism>
<comment type="catalytic activity">
    <reaction evidence="13">
        <text>a lipid A disaccharide + ATP = a lipid IVA + ADP + H(+)</text>
        <dbReference type="Rhea" id="RHEA:67840"/>
        <dbReference type="ChEBI" id="CHEBI:15378"/>
        <dbReference type="ChEBI" id="CHEBI:30616"/>
        <dbReference type="ChEBI" id="CHEBI:176343"/>
        <dbReference type="ChEBI" id="CHEBI:176425"/>
        <dbReference type="ChEBI" id="CHEBI:456216"/>
        <dbReference type="EC" id="2.7.1.130"/>
    </reaction>
</comment>
<evidence type="ECO:0000256" key="2">
    <source>
        <dbReference type="ARBA" id="ARBA00004870"/>
    </source>
</evidence>
<keyword evidence="10 13" id="KW-0067">ATP-binding</keyword>
<dbReference type="PANTHER" id="PTHR42724">
    <property type="entry name" value="TETRAACYLDISACCHARIDE 4'-KINASE"/>
    <property type="match status" value="1"/>
</dbReference>
<keyword evidence="5 13" id="KW-0444">Lipid biosynthesis</keyword>
<keyword evidence="9 13" id="KW-0418">Kinase</keyword>
<dbReference type="Proteomes" id="UP000675880">
    <property type="component" value="Unassembled WGS sequence"/>
</dbReference>
<dbReference type="InterPro" id="IPR027417">
    <property type="entry name" value="P-loop_NTPase"/>
</dbReference>
<evidence type="ECO:0000256" key="4">
    <source>
        <dbReference type="ARBA" id="ARBA00016436"/>
    </source>
</evidence>
<comment type="caution">
    <text evidence="14">The sequence shown here is derived from an EMBL/GenBank/DDBJ whole genome shotgun (WGS) entry which is preliminary data.</text>
</comment>